<protein>
    <submittedName>
        <fullName evidence="1">Uncharacterized protein</fullName>
    </submittedName>
</protein>
<evidence type="ECO:0000313" key="1">
    <source>
        <dbReference type="EMBL" id="QDT33710.1"/>
    </source>
</evidence>
<dbReference type="AlphaFoldDB" id="A0A517QPZ0"/>
<sequence>MSASEESRPHGLRFQDTRFWVTHRRREYGPFDYEWSEDLRGIELHYQGVKFGEVCSVHELFADMREFGLPMRVVEVACVVFGSSLLGITGGFNSQERDKMLTETLREFHCGDFITRKDDG</sequence>
<evidence type="ECO:0000313" key="2">
    <source>
        <dbReference type="Proteomes" id="UP000315724"/>
    </source>
</evidence>
<accession>A0A517QPZ0</accession>
<gene>
    <name evidence="1" type="ORF">Mal48_29650</name>
</gene>
<dbReference type="EMBL" id="CP036267">
    <property type="protein sequence ID" value="QDT33710.1"/>
    <property type="molecule type" value="Genomic_DNA"/>
</dbReference>
<reference evidence="1 2" key="1">
    <citation type="submission" date="2019-02" db="EMBL/GenBank/DDBJ databases">
        <title>Deep-cultivation of Planctomycetes and their phenomic and genomic characterization uncovers novel biology.</title>
        <authorList>
            <person name="Wiegand S."/>
            <person name="Jogler M."/>
            <person name="Boedeker C."/>
            <person name="Pinto D."/>
            <person name="Vollmers J."/>
            <person name="Rivas-Marin E."/>
            <person name="Kohn T."/>
            <person name="Peeters S.H."/>
            <person name="Heuer A."/>
            <person name="Rast P."/>
            <person name="Oberbeckmann S."/>
            <person name="Bunk B."/>
            <person name="Jeske O."/>
            <person name="Meyerdierks A."/>
            <person name="Storesund J.E."/>
            <person name="Kallscheuer N."/>
            <person name="Luecker S."/>
            <person name="Lage O.M."/>
            <person name="Pohl T."/>
            <person name="Merkel B.J."/>
            <person name="Hornburger P."/>
            <person name="Mueller R.-W."/>
            <person name="Bruemmer F."/>
            <person name="Labrenz M."/>
            <person name="Spormann A.M."/>
            <person name="Op den Camp H."/>
            <person name="Overmann J."/>
            <person name="Amann R."/>
            <person name="Jetten M.S.M."/>
            <person name="Mascher T."/>
            <person name="Medema M.H."/>
            <person name="Devos D.P."/>
            <person name="Kaster A.-K."/>
            <person name="Ovreas L."/>
            <person name="Rohde M."/>
            <person name="Galperin M.Y."/>
            <person name="Jogler C."/>
        </authorList>
    </citation>
    <scope>NUCLEOTIDE SEQUENCE [LARGE SCALE GENOMIC DNA]</scope>
    <source>
        <strain evidence="1 2">Mal48</strain>
    </source>
</reference>
<keyword evidence="2" id="KW-1185">Reference proteome</keyword>
<proteinExistence type="predicted"/>
<organism evidence="1 2">
    <name type="scientific">Thalassoglobus polymorphus</name>
    <dbReference type="NCBI Taxonomy" id="2527994"/>
    <lineage>
        <taxon>Bacteria</taxon>
        <taxon>Pseudomonadati</taxon>
        <taxon>Planctomycetota</taxon>
        <taxon>Planctomycetia</taxon>
        <taxon>Planctomycetales</taxon>
        <taxon>Planctomycetaceae</taxon>
        <taxon>Thalassoglobus</taxon>
    </lineage>
</organism>
<dbReference type="KEGG" id="tpol:Mal48_29650"/>
<name>A0A517QPZ0_9PLAN</name>
<dbReference type="Proteomes" id="UP000315724">
    <property type="component" value="Chromosome"/>
</dbReference>
<dbReference type="RefSeq" id="WP_231739569.1">
    <property type="nucleotide sequence ID" value="NZ_CP036267.1"/>
</dbReference>